<proteinExistence type="inferred from homology"/>
<evidence type="ECO:0000313" key="13">
    <source>
        <dbReference type="EMBL" id="KAK3017616.1"/>
    </source>
</evidence>
<name>A0AA88VY31_9ASTE</name>
<keyword evidence="5 11" id="KW-0479">Metal-binding</keyword>
<evidence type="ECO:0000256" key="12">
    <source>
        <dbReference type="RuleBase" id="RU000461"/>
    </source>
</evidence>
<dbReference type="SUPFAM" id="SSF48264">
    <property type="entry name" value="Cytochrome P450"/>
    <property type="match status" value="1"/>
</dbReference>
<comment type="similarity">
    <text evidence="2 12">Belongs to the cytochrome P450 family.</text>
</comment>
<dbReference type="PRINTS" id="PR00385">
    <property type="entry name" value="P450"/>
</dbReference>
<dbReference type="PANTHER" id="PTHR24282">
    <property type="entry name" value="CYTOCHROME P450 FAMILY MEMBER"/>
    <property type="match status" value="1"/>
</dbReference>
<dbReference type="GO" id="GO:0004497">
    <property type="term" value="F:monooxygenase activity"/>
    <property type="evidence" value="ECO:0007669"/>
    <property type="project" value="UniProtKB-KW"/>
</dbReference>
<evidence type="ECO:0000256" key="2">
    <source>
        <dbReference type="ARBA" id="ARBA00010617"/>
    </source>
</evidence>
<dbReference type="PRINTS" id="PR00463">
    <property type="entry name" value="EP450I"/>
</dbReference>
<evidence type="ECO:0000256" key="5">
    <source>
        <dbReference type="ARBA" id="ARBA00022723"/>
    </source>
</evidence>
<dbReference type="GO" id="GO:0016020">
    <property type="term" value="C:membrane"/>
    <property type="evidence" value="ECO:0007669"/>
    <property type="project" value="UniProtKB-SubCell"/>
</dbReference>
<evidence type="ECO:0000256" key="1">
    <source>
        <dbReference type="ARBA" id="ARBA00004370"/>
    </source>
</evidence>
<evidence type="ECO:0000256" key="6">
    <source>
        <dbReference type="ARBA" id="ARBA00022989"/>
    </source>
</evidence>
<gene>
    <name evidence="13" type="ORF">RJ639_004850</name>
</gene>
<dbReference type="AlphaFoldDB" id="A0AA88VY31"/>
<dbReference type="GO" id="GO:0020037">
    <property type="term" value="F:heme binding"/>
    <property type="evidence" value="ECO:0007669"/>
    <property type="project" value="InterPro"/>
</dbReference>
<comment type="subcellular location">
    <subcellularLocation>
        <location evidence="1">Membrane</location>
    </subcellularLocation>
</comment>
<dbReference type="InterPro" id="IPR001128">
    <property type="entry name" value="Cyt_P450"/>
</dbReference>
<evidence type="ECO:0000313" key="14">
    <source>
        <dbReference type="Proteomes" id="UP001188597"/>
    </source>
</evidence>
<keyword evidence="6" id="KW-1133">Transmembrane helix</keyword>
<dbReference type="InterPro" id="IPR036396">
    <property type="entry name" value="Cyt_P450_sf"/>
</dbReference>
<evidence type="ECO:0000256" key="9">
    <source>
        <dbReference type="ARBA" id="ARBA00023033"/>
    </source>
</evidence>
<feature type="binding site" description="axial binding residue" evidence="11">
    <location>
        <position position="223"/>
    </location>
    <ligand>
        <name>heme</name>
        <dbReference type="ChEBI" id="CHEBI:30413"/>
    </ligand>
    <ligandPart>
        <name>Fe</name>
        <dbReference type="ChEBI" id="CHEBI:18248"/>
    </ligandPart>
</feature>
<dbReference type="Gene3D" id="1.10.630.10">
    <property type="entry name" value="Cytochrome P450"/>
    <property type="match status" value="1"/>
</dbReference>
<dbReference type="Proteomes" id="UP001188597">
    <property type="component" value="Unassembled WGS sequence"/>
</dbReference>
<keyword evidence="14" id="KW-1185">Reference proteome</keyword>
<protein>
    <recommendedName>
        <fullName evidence="15">Cytochrome P450</fullName>
    </recommendedName>
</protein>
<keyword evidence="8 11" id="KW-0408">Iron</keyword>
<dbReference type="GO" id="GO:0005506">
    <property type="term" value="F:iron ion binding"/>
    <property type="evidence" value="ECO:0007669"/>
    <property type="project" value="InterPro"/>
</dbReference>
<reference evidence="13" key="1">
    <citation type="submission" date="2022-12" db="EMBL/GenBank/DDBJ databases">
        <title>Draft genome assemblies for two species of Escallonia (Escalloniales).</title>
        <authorList>
            <person name="Chanderbali A."/>
            <person name="Dervinis C."/>
            <person name="Anghel I."/>
            <person name="Soltis D."/>
            <person name="Soltis P."/>
            <person name="Zapata F."/>
        </authorList>
    </citation>
    <scope>NUCLEOTIDE SEQUENCE</scope>
    <source>
        <strain evidence="13">UCBG64.0493</strain>
        <tissue evidence="13">Leaf</tissue>
    </source>
</reference>
<dbReference type="EMBL" id="JAVXUP010000990">
    <property type="protein sequence ID" value="KAK3017616.1"/>
    <property type="molecule type" value="Genomic_DNA"/>
</dbReference>
<evidence type="ECO:0000256" key="11">
    <source>
        <dbReference type="PIRSR" id="PIRSR602401-1"/>
    </source>
</evidence>
<evidence type="ECO:0000256" key="7">
    <source>
        <dbReference type="ARBA" id="ARBA00023002"/>
    </source>
</evidence>
<evidence type="ECO:0000256" key="3">
    <source>
        <dbReference type="ARBA" id="ARBA00022617"/>
    </source>
</evidence>
<keyword evidence="3 11" id="KW-0349">Heme</keyword>
<dbReference type="Pfam" id="PF00067">
    <property type="entry name" value="p450"/>
    <property type="match status" value="1"/>
</dbReference>
<sequence>MQLTLFKSNRYVGVPFSKFIYPKQNLEANKLGQEILSIITARKNSSSGQTEQNLLGLLLAQNSADVQSGKMLTVNELVDECKTLFFGGHETMALALTWTLLLLAMHPNWQNELREEIKQVIGGGEIDATKLAGLKKWVMNEVLRLYPSAPNVQRQAREDIRVDDVVIPNGTNMWIDVVAMHHNRTFWGDDVNEFKPERFKDDLFGGCNHKMGYLPFGFGGRMCVGRNLAMMEYKIILSLILTRFSFSLSPNYCHSPSILLSLGPTQGLPLILRPL</sequence>
<dbReference type="PANTHER" id="PTHR24282:SF15">
    <property type="entry name" value="CYTOCHROME P450, FAMILY 715, SUBFAMILY A, POLYPEPTIDE 1"/>
    <property type="match status" value="1"/>
</dbReference>
<comment type="cofactor">
    <cofactor evidence="11">
        <name>heme</name>
        <dbReference type="ChEBI" id="CHEBI:30413"/>
    </cofactor>
</comment>
<keyword evidence="4" id="KW-0812">Transmembrane</keyword>
<keyword evidence="9 12" id="KW-0503">Monooxygenase</keyword>
<accession>A0AA88VY31</accession>
<organism evidence="13 14">
    <name type="scientific">Escallonia herrerae</name>
    <dbReference type="NCBI Taxonomy" id="1293975"/>
    <lineage>
        <taxon>Eukaryota</taxon>
        <taxon>Viridiplantae</taxon>
        <taxon>Streptophyta</taxon>
        <taxon>Embryophyta</taxon>
        <taxon>Tracheophyta</taxon>
        <taxon>Spermatophyta</taxon>
        <taxon>Magnoliopsida</taxon>
        <taxon>eudicotyledons</taxon>
        <taxon>Gunneridae</taxon>
        <taxon>Pentapetalae</taxon>
        <taxon>asterids</taxon>
        <taxon>campanulids</taxon>
        <taxon>Escalloniales</taxon>
        <taxon>Escalloniaceae</taxon>
        <taxon>Escallonia</taxon>
    </lineage>
</organism>
<dbReference type="InterPro" id="IPR017972">
    <property type="entry name" value="Cyt_P450_CS"/>
</dbReference>
<keyword evidence="7 12" id="KW-0560">Oxidoreductase</keyword>
<evidence type="ECO:0000256" key="4">
    <source>
        <dbReference type="ARBA" id="ARBA00022692"/>
    </source>
</evidence>
<dbReference type="InterPro" id="IPR002401">
    <property type="entry name" value="Cyt_P450_E_grp-I"/>
</dbReference>
<evidence type="ECO:0000256" key="10">
    <source>
        <dbReference type="ARBA" id="ARBA00023136"/>
    </source>
</evidence>
<dbReference type="InterPro" id="IPR050665">
    <property type="entry name" value="Cytochrome_P450_Monooxygen"/>
</dbReference>
<keyword evidence="10" id="KW-0472">Membrane</keyword>
<evidence type="ECO:0008006" key="15">
    <source>
        <dbReference type="Google" id="ProtNLM"/>
    </source>
</evidence>
<comment type="caution">
    <text evidence="13">The sequence shown here is derived from an EMBL/GenBank/DDBJ whole genome shotgun (WGS) entry which is preliminary data.</text>
</comment>
<dbReference type="GO" id="GO:0016705">
    <property type="term" value="F:oxidoreductase activity, acting on paired donors, with incorporation or reduction of molecular oxygen"/>
    <property type="evidence" value="ECO:0007669"/>
    <property type="project" value="InterPro"/>
</dbReference>
<dbReference type="PROSITE" id="PS00086">
    <property type="entry name" value="CYTOCHROME_P450"/>
    <property type="match status" value="1"/>
</dbReference>
<evidence type="ECO:0000256" key="8">
    <source>
        <dbReference type="ARBA" id="ARBA00023004"/>
    </source>
</evidence>